<evidence type="ECO:0000313" key="2">
    <source>
        <dbReference type="EMBL" id="CRK24008.1"/>
    </source>
</evidence>
<dbReference type="AlphaFoldDB" id="A0A0G4LPK2"/>
<evidence type="ECO:0000256" key="1">
    <source>
        <dbReference type="SAM" id="MobiDB-lite"/>
    </source>
</evidence>
<reference evidence="2 3" key="1">
    <citation type="submission" date="2015-05" db="EMBL/GenBank/DDBJ databases">
        <authorList>
            <person name="Wang D.B."/>
            <person name="Wang M."/>
        </authorList>
    </citation>
    <scope>NUCLEOTIDE SEQUENCE [LARGE SCALE GENOMIC DNA]</scope>
    <source>
        <strain evidence="2">VL1</strain>
    </source>
</reference>
<protein>
    <submittedName>
        <fullName evidence="2">Uncharacterized protein</fullName>
    </submittedName>
</protein>
<gene>
    <name evidence="2" type="ORF">BN1708_018071</name>
</gene>
<feature type="compositionally biased region" description="Low complexity" evidence="1">
    <location>
        <begin position="1"/>
        <end position="15"/>
    </location>
</feature>
<sequence length="45" mass="4567">MAPSPSASSAPSSAPNVSTENPASSWMQATSSFSNASTASRAFFR</sequence>
<feature type="region of interest" description="Disordered" evidence="1">
    <location>
        <begin position="1"/>
        <end position="45"/>
    </location>
</feature>
<dbReference type="Proteomes" id="UP000044602">
    <property type="component" value="Unassembled WGS sequence"/>
</dbReference>
<evidence type="ECO:0000313" key="3">
    <source>
        <dbReference type="Proteomes" id="UP000044602"/>
    </source>
</evidence>
<feature type="compositionally biased region" description="Polar residues" evidence="1">
    <location>
        <begin position="16"/>
        <end position="28"/>
    </location>
</feature>
<accession>A0A0G4LPK2</accession>
<organism evidence="2 3">
    <name type="scientific">Verticillium longisporum</name>
    <name type="common">Verticillium dahliae var. longisporum</name>
    <dbReference type="NCBI Taxonomy" id="100787"/>
    <lineage>
        <taxon>Eukaryota</taxon>
        <taxon>Fungi</taxon>
        <taxon>Dikarya</taxon>
        <taxon>Ascomycota</taxon>
        <taxon>Pezizomycotina</taxon>
        <taxon>Sordariomycetes</taxon>
        <taxon>Hypocreomycetidae</taxon>
        <taxon>Glomerellales</taxon>
        <taxon>Plectosphaerellaceae</taxon>
        <taxon>Verticillium</taxon>
    </lineage>
</organism>
<keyword evidence="3" id="KW-1185">Reference proteome</keyword>
<name>A0A0G4LPK2_VERLO</name>
<feature type="compositionally biased region" description="Low complexity" evidence="1">
    <location>
        <begin position="29"/>
        <end position="45"/>
    </location>
</feature>
<dbReference type="EMBL" id="CVQH01016657">
    <property type="protein sequence ID" value="CRK24008.1"/>
    <property type="molecule type" value="Genomic_DNA"/>
</dbReference>
<proteinExistence type="predicted"/>